<dbReference type="STRING" id="1027249.SAMN05216179_0110"/>
<dbReference type="AlphaFoldDB" id="A0A1M7INW9"/>
<feature type="compositionally biased region" description="Basic and acidic residues" evidence="1">
    <location>
        <begin position="9"/>
        <end position="31"/>
    </location>
</feature>
<name>A0A1M7INW9_9BACI</name>
<dbReference type="EMBL" id="FRCZ01000001">
    <property type="protein sequence ID" value="SHM42420.1"/>
    <property type="molecule type" value="Genomic_DNA"/>
</dbReference>
<accession>A0A1M7INW9</accession>
<reference evidence="2 3" key="1">
    <citation type="submission" date="2016-11" db="EMBL/GenBank/DDBJ databases">
        <authorList>
            <person name="Jaros S."/>
            <person name="Januszkiewicz K."/>
            <person name="Wedrychowicz H."/>
        </authorList>
    </citation>
    <scope>NUCLEOTIDE SEQUENCE [LARGE SCALE GENOMIC DNA]</scope>
    <source>
        <strain evidence="2 3">CGMCC 1.10681</strain>
    </source>
</reference>
<feature type="region of interest" description="Disordered" evidence="1">
    <location>
        <begin position="1"/>
        <end position="31"/>
    </location>
</feature>
<dbReference type="Proteomes" id="UP000184184">
    <property type="component" value="Unassembled WGS sequence"/>
</dbReference>
<organism evidence="2 3">
    <name type="scientific">Gracilibacillus kekensis</name>
    <dbReference type="NCBI Taxonomy" id="1027249"/>
    <lineage>
        <taxon>Bacteria</taxon>
        <taxon>Bacillati</taxon>
        <taxon>Bacillota</taxon>
        <taxon>Bacilli</taxon>
        <taxon>Bacillales</taxon>
        <taxon>Bacillaceae</taxon>
        <taxon>Gracilibacillus</taxon>
    </lineage>
</organism>
<proteinExistence type="predicted"/>
<evidence type="ECO:0000313" key="3">
    <source>
        <dbReference type="Proteomes" id="UP000184184"/>
    </source>
</evidence>
<dbReference type="RefSeq" id="WP_073198657.1">
    <property type="nucleotide sequence ID" value="NZ_FRCZ01000001.1"/>
</dbReference>
<sequence>MSEQQQTNRFDDMMFGKRQSKESTVKESEESKESFDFFQTIQLVNDTYQKLSPLKKLIKNPFK</sequence>
<evidence type="ECO:0000256" key="1">
    <source>
        <dbReference type="SAM" id="MobiDB-lite"/>
    </source>
</evidence>
<keyword evidence="3" id="KW-1185">Reference proteome</keyword>
<gene>
    <name evidence="2" type="ORF">SAMN05216179_0110</name>
</gene>
<protein>
    <submittedName>
        <fullName evidence="2">Uncharacterized protein</fullName>
    </submittedName>
</protein>
<evidence type="ECO:0000313" key="2">
    <source>
        <dbReference type="EMBL" id="SHM42420.1"/>
    </source>
</evidence>